<keyword evidence="3 11" id="KW-0846">Cobalamin</keyword>
<dbReference type="AlphaFoldDB" id="A0A1G1VQY1"/>
<dbReference type="Pfam" id="PF00317">
    <property type="entry name" value="Ribonuc_red_lgN"/>
    <property type="match status" value="1"/>
</dbReference>
<dbReference type="InterPro" id="IPR013344">
    <property type="entry name" value="RNR_NrdJ/NrdZ"/>
</dbReference>
<feature type="domain" description="Ribonucleotide reductase large subunit C-terminal" evidence="13">
    <location>
        <begin position="87"/>
        <end position="563"/>
    </location>
</feature>
<protein>
    <recommendedName>
        <fullName evidence="11">Vitamin B12-dependent ribonucleotide reductase</fullName>
        <ecNumber evidence="11">1.17.4.1</ecNumber>
    </recommendedName>
</protein>
<dbReference type="Proteomes" id="UP000179233">
    <property type="component" value="Unassembled WGS sequence"/>
</dbReference>
<evidence type="ECO:0000256" key="7">
    <source>
        <dbReference type="ARBA" id="ARBA00023116"/>
    </source>
</evidence>
<evidence type="ECO:0000256" key="5">
    <source>
        <dbReference type="ARBA" id="ARBA00022741"/>
    </source>
</evidence>
<dbReference type="GO" id="GO:0071897">
    <property type="term" value="P:DNA biosynthetic process"/>
    <property type="evidence" value="ECO:0007669"/>
    <property type="project" value="UniProtKB-KW"/>
</dbReference>
<evidence type="ECO:0000256" key="4">
    <source>
        <dbReference type="ARBA" id="ARBA00022634"/>
    </source>
</evidence>
<dbReference type="InterPro" id="IPR013509">
    <property type="entry name" value="RNR_lsu_N"/>
</dbReference>
<evidence type="ECO:0000256" key="3">
    <source>
        <dbReference type="ARBA" id="ARBA00022628"/>
    </source>
</evidence>
<dbReference type="InterPro" id="IPR050862">
    <property type="entry name" value="RdRp_reductase_class-2"/>
</dbReference>
<feature type="domain" description="Ribonucleotide reductase large subunit N-terminal" evidence="12">
    <location>
        <begin position="3"/>
        <end position="81"/>
    </location>
</feature>
<comment type="cofactor">
    <cofactor evidence="1 11">
        <name>adenosylcob(III)alamin</name>
        <dbReference type="ChEBI" id="CHEBI:18408"/>
    </cofactor>
</comment>
<proteinExistence type="inferred from homology"/>
<keyword evidence="4 11" id="KW-0237">DNA synthesis</keyword>
<comment type="function">
    <text evidence="11">Catalyzes the reduction of ribonucleotides to deoxyribonucleotides. May function to provide a pool of deoxyribonucleotide precursors for DNA repair during oxygen limitation and/or for immediate growth after restoration of oxygen.</text>
</comment>
<evidence type="ECO:0000259" key="12">
    <source>
        <dbReference type="Pfam" id="PF00317"/>
    </source>
</evidence>
<comment type="similarity">
    <text evidence="2 11">Belongs to the ribonucleoside diphosphate reductase class-2 family.</text>
</comment>
<dbReference type="GO" id="GO:0031419">
    <property type="term" value="F:cobalamin binding"/>
    <property type="evidence" value="ECO:0007669"/>
    <property type="project" value="UniProtKB-KW"/>
</dbReference>
<dbReference type="SUPFAM" id="SSF48168">
    <property type="entry name" value="R1 subunit of ribonucleotide reductase, N-terminal domain"/>
    <property type="match status" value="1"/>
</dbReference>
<dbReference type="InterPro" id="IPR008926">
    <property type="entry name" value="RNR_R1-su_N"/>
</dbReference>
<keyword evidence="5 11" id="KW-0547">Nucleotide-binding</keyword>
<evidence type="ECO:0000256" key="2">
    <source>
        <dbReference type="ARBA" id="ARBA00007405"/>
    </source>
</evidence>
<dbReference type="GO" id="GO:0004748">
    <property type="term" value="F:ribonucleoside-diphosphate reductase activity, thioredoxin disulfide as acceptor"/>
    <property type="evidence" value="ECO:0007669"/>
    <property type="project" value="UniProtKB-EC"/>
</dbReference>
<keyword evidence="9 11" id="KW-0170">Cobalt</keyword>
<dbReference type="CDD" id="cd02888">
    <property type="entry name" value="RNR_II_dimer"/>
    <property type="match status" value="1"/>
</dbReference>
<dbReference type="EMBL" id="MHCJ01000006">
    <property type="protein sequence ID" value="OGY17793.1"/>
    <property type="molecule type" value="Genomic_DNA"/>
</dbReference>
<evidence type="ECO:0000256" key="6">
    <source>
        <dbReference type="ARBA" id="ARBA00023002"/>
    </source>
</evidence>
<keyword evidence="7" id="KW-0215">Deoxyribonucleotide synthesis</keyword>
<evidence type="ECO:0000313" key="14">
    <source>
        <dbReference type="EMBL" id="OGY17793.1"/>
    </source>
</evidence>
<dbReference type="PANTHER" id="PTHR43371">
    <property type="entry name" value="VITAMIN B12-DEPENDENT RIBONUCLEOTIDE REDUCTASE"/>
    <property type="match status" value="1"/>
</dbReference>
<evidence type="ECO:0000256" key="11">
    <source>
        <dbReference type="RuleBase" id="RU364064"/>
    </source>
</evidence>
<sequence>MIRLSENAITVLKKRDYLRRDQAGNVVETPEQMFKRVANGVASASGTYGEDVSLDAHAFYEIMTDFQFLPNSPTLMHAGRNGFRQLSACFVLPIEDTLESIFKTLHDAALVLRTGGGVGYSFSKLRPRGSPVSTTGGVASGPVSFMDLFDHMAQVINEGSSRRVAMMGILRVDHPDIEEFIAAKRDGGRLTNFNVSVGITDRFMEAVSEGTTYSLIDPHDGKVVREVAARTILDLISENAWKVADPGLVFLDRMNAACPIRHLGEIEATNPCGEQPLLPYQSCNLGSVNLAKFVRVAGGKRSVDFRKLERTVRLAVKFLDNVIDVCDYPLSEITEMSLKTRKIGLGVMGFADLLVDLGIPYNSTRGLVLAERLARFIERVAREESVVLGRSRGSFPAFRGSRWEKEGYQAIRNSTITTIAPTGTISILASCSSGIEPLFALSYTRRNILEIGKTEMVEFNAAFSRALSRRVRQRPVFNRILDEVSRTGGCQGVSGVPLDLAKVFVTSHDISYGWHVRMQAAWQHHVDSAVSKTINLPSSATVEDVYQAYLSAYESGCMGITIYRDRSRDQQVLHLGQGTAASETVDTVAASKAMVAAADSFPSGNGHREGGNGGVSHHYVVTNGDSGLCPECKTPMVFHEGCATCPNCSYSFCSST</sequence>
<dbReference type="SUPFAM" id="SSF51998">
    <property type="entry name" value="PFL-like glycyl radical enzymes"/>
    <property type="match status" value="1"/>
</dbReference>
<evidence type="ECO:0000313" key="15">
    <source>
        <dbReference type="Proteomes" id="UP000179233"/>
    </source>
</evidence>
<organism evidence="14 15">
    <name type="scientific">Candidatus Chisholmbacteria bacterium RIFCSPHIGHO2_01_FULL_52_32</name>
    <dbReference type="NCBI Taxonomy" id="1797591"/>
    <lineage>
        <taxon>Bacteria</taxon>
        <taxon>Candidatus Chisholmiibacteriota</taxon>
    </lineage>
</organism>
<dbReference type="GO" id="GO:0005524">
    <property type="term" value="F:ATP binding"/>
    <property type="evidence" value="ECO:0007669"/>
    <property type="project" value="InterPro"/>
</dbReference>
<evidence type="ECO:0000256" key="10">
    <source>
        <dbReference type="ARBA" id="ARBA00047754"/>
    </source>
</evidence>
<dbReference type="CDD" id="cd20336">
    <property type="entry name" value="Rcat_RBR"/>
    <property type="match status" value="1"/>
</dbReference>
<reference evidence="14 15" key="1">
    <citation type="journal article" date="2016" name="Nat. Commun.">
        <title>Thousands of microbial genomes shed light on interconnected biogeochemical processes in an aquifer system.</title>
        <authorList>
            <person name="Anantharaman K."/>
            <person name="Brown C.T."/>
            <person name="Hug L.A."/>
            <person name="Sharon I."/>
            <person name="Castelle C.J."/>
            <person name="Probst A.J."/>
            <person name="Thomas B.C."/>
            <person name="Singh A."/>
            <person name="Wilkins M.J."/>
            <person name="Karaoz U."/>
            <person name="Brodie E.L."/>
            <person name="Williams K.H."/>
            <person name="Hubbard S.S."/>
            <person name="Banfield J.F."/>
        </authorList>
    </citation>
    <scope>NUCLEOTIDE SEQUENCE [LARGE SCALE GENOMIC DNA]</scope>
</reference>
<dbReference type="Gene3D" id="3.20.70.20">
    <property type="match status" value="1"/>
</dbReference>
<gene>
    <name evidence="14" type="ORF">A2786_00520</name>
</gene>
<evidence type="ECO:0000259" key="13">
    <source>
        <dbReference type="Pfam" id="PF02867"/>
    </source>
</evidence>
<dbReference type="InterPro" id="IPR000788">
    <property type="entry name" value="RNR_lg_C"/>
</dbReference>
<keyword evidence="8" id="KW-1015">Disulfide bond</keyword>
<evidence type="ECO:0000256" key="1">
    <source>
        <dbReference type="ARBA" id="ARBA00001922"/>
    </source>
</evidence>
<keyword evidence="6 11" id="KW-0560">Oxidoreductase</keyword>
<dbReference type="UniPathway" id="UPA00326"/>
<dbReference type="EC" id="1.17.4.1" evidence="11"/>
<comment type="catalytic activity">
    <reaction evidence="10 11">
        <text>a 2'-deoxyribonucleoside 5'-diphosphate + [thioredoxin]-disulfide + H2O = a ribonucleoside 5'-diphosphate + [thioredoxin]-dithiol</text>
        <dbReference type="Rhea" id="RHEA:23252"/>
        <dbReference type="Rhea" id="RHEA-COMP:10698"/>
        <dbReference type="Rhea" id="RHEA-COMP:10700"/>
        <dbReference type="ChEBI" id="CHEBI:15377"/>
        <dbReference type="ChEBI" id="CHEBI:29950"/>
        <dbReference type="ChEBI" id="CHEBI:50058"/>
        <dbReference type="ChEBI" id="CHEBI:57930"/>
        <dbReference type="ChEBI" id="CHEBI:73316"/>
        <dbReference type="EC" id="1.17.4.1"/>
    </reaction>
</comment>
<dbReference type="GO" id="GO:0009263">
    <property type="term" value="P:deoxyribonucleotide biosynthetic process"/>
    <property type="evidence" value="ECO:0007669"/>
    <property type="project" value="UniProtKB-KW"/>
</dbReference>
<dbReference type="Pfam" id="PF02867">
    <property type="entry name" value="Ribonuc_red_lgC"/>
    <property type="match status" value="1"/>
</dbReference>
<evidence type="ECO:0000256" key="8">
    <source>
        <dbReference type="ARBA" id="ARBA00023157"/>
    </source>
</evidence>
<name>A0A1G1VQY1_9BACT</name>
<comment type="caution">
    <text evidence="14">The sequence shown here is derived from an EMBL/GenBank/DDBJ whole genome shotgun (WGS) entry which is preliminary data.</text>
</comment>
<dbReference type="NCBIfam" id="TIGR02504">
    <property type="entry name" value="NrdJ_Z"/>
    <property type="match status" value="1"/>
</dbReference>
<dbReference type="PRINTS" id="PR01183">
    <property type="entry name" value="RIBORDTASEM1"/>
</dbReference>
<accession>A0A1G1VQY1</accession>
<evidence type="ECO:0000256" key="9">
    <source>
        <dbReference type="ARBA" id="ARBA00023285"/>
    </source>
</evidence>
<dbReference type="PANTHER" id="PTHR43371:SF1">
    <property type="entry name" value="RIBONUCLEOSIDE-DIPHOSPHATE REDUCTASE"/>
    <property type="match status" value="1"/>
</dbReference>